<feature type="chain" id="PRO_5032432117" description="Prolyl 4-hydroxylase N-terminal domain-containing protein" evidence="2">
    <location>
        <begin position="26"/>
        <end position="91"/>
    </location>
</feature>
<organism evidence="4 5">
    <name type="scientific">Vespula pensylvanica</name>
    <name type="common">Western yellow jacket</name>
    <name type="synonym">Wasp</name>
    <dbReference type="NCBI Taxonomy" id="30213"/>
    <lineage>
        <taxon>Eukaryota</taxon>
        <taxon>Metazoa</taxon>
        <taxon>Ecdysozoa</taxon>
        <taxon>Arthropoda</taxon>
        <taxon>Hexapoda</taxon>
        <taxon>Insecta</taxon>
        <taxon>Pterygota</taxon>
        <taxon>Neoptera</taxon>
        <taxon>Endopterygota</taxon>
        <taxon>Hymenoptera</taxon>
        <taxon>Apocrita</taxon>
        <taxon>Aculeata</taxon>
        <taxon>Vespoidea</taxon>
        <taxon>Vespidae</taxon>
        <taxon>Vespinae</taxon>
        <taxon>Vespula</taxon>
    </lineage>
</organism>
<dbReference type="Proteomes" id="UP000600918">
    <property type="component" value="Unassembled WGS sequence"/>
</dbReference>
<feature type="domain" description="Prolyl 4-hydroxylase N-terminal" evidence="3">
    <location>
        <begin position="31"/>
        <end position="75"/>
    </location>
</feature>
<dbReference type="GO" id="GO:0005783">
    <property type="term" value="C:endoplasmic reticulum"/>
    <property type="evidence" value="ECO:0007669"/>
    <property type="project" value="InterPro"/>
</dbReference>
<keyword evidence="5" id="KW-1185">Reference proteome</keyword>
<gene>
    <name evidence="4" type="ORF">H0235_000841</name>
</gene>
<protein>
    <recommendedName>
        <fullName evidence="3">Prolyl 4-hydroxylase N-terminal domain-containing protein</fullName>
    </recommendedName>
</protein>
<keyword evidence="2" id="KW-0732">Signal</keyword>
<proteinExistence type="predicted"/>
<dbReference type="InterPro" id="IPR013547">
    <property type="entry name" value="P4H_N"/>
</dbReference>
<dbReference type="EMBL" id="JACSDY010000001">
    <property type="protein sequence ID" value="KAF7438450.1"/>
    <property type="molecule type" value="Genomic_DNA"/>
</dbReference>
<evidence type="ECO:0000313" key="4">
    <source>
        <dbReference type="EMBL" id="KAF7438450.1"/>
    </source>
</evidence>
<evidence type="ECO:0000256" key="2">
    <source>
        <dbReference type="SAM" id="SignalP"/>
    </source>
</evidence>
<reference evidence="4" key="1">
    <citation type="journal article" date="2020" name="G3 (Bethesda)">
        <title>High-Quality Assemblies for Three Invasive Social Wasps from the &lt;i&gt;Vespula&lt;/i&gt; Genus.</title>
        <authorList>
            <person name="Harrop T.W.R."/>
            <person name="Guhlin J."/>
            <person name="McLaughlin G.M."/>
            <person name="Permina E."/>
            <person name="Stockwell P."/>
            <person name="Gilligan J."/>
            <person name="Le Lec M.F."/>
            <person name="Gruber M.A.M."/>
            <person name="Quinn O."/>
            <person name="Lovegrove M."/>
            <person name="Duncan E.J."/>
            <person name="Remnant E.J."/>
            <person name="Van Eeckhoven J."/>
            <person name="Graham B."/>
            <person name="Knapp R.A."/>
            <person name="Langford K.W."/>
            <person name="Kronenberg Z."/>
            <person name="Press M.O."/>
            <person name="Eacker S.M."/>
            <person name="Wilson-Rankin E.E."/>
            <person name="Purcell J."/>
            <person name="Lester P.J."/>
            <person name="Dearden P.K."/>
        </authorList>
    </citation>
    <scope>NUCLEOTIDE SEQUENCE</scope>
    <source>
        <strain evidence="4">Volc-1</strain>
    </source>
</reference>
<dbReference type="GO" id="GO:0004656">
    <property type="term" value="F:procollagen-proline 4-dioxygenase activity"/>
    <property type="evidence" value="ECO:0007669"/>
    <property type="project" value="InterPro"/>
</dbReference>
<dbReference type="AlphaFoldDB" id="A0A834PF97"/>
<comment type="caution">
    <text evidence="4">The sequence shown here is derived from an EMBL/GenBank/DDBJ whole genome shotgun (WGS) entry which is preliminary data.</text>
</comment>
<feature type="region of interest" description="Disordered" evidence="1">
    <location>
        <begin position="72"/>
        <end position="91"/>
    </location>
</feature>
<dbReference type="Gene3D" id="6.10.140.1460">
    <property type="match status" value="1"/>
</dbReference>
<evidence type="ECO:0000256" key="1">
    <source>
        <dbReference type="SAM" id="MobiDB-lite"/>
    </source>
</evidence>
<evidence type="ECO:0000259" key="3">
    <source>
        <dbReference type="Pfam" id="PF08336"/>
    </source>
</evidence>
<evidence type="ECO:0000313" key="5">
    <source>
        <dbReference type="Proteomes" id="UP000600918"/>
    </source>
</evidence>
<feature type="signal peptide" evidence="2">
    <location>
        <begin position="1"/>
        <end position="25"/>
    </location>
</feature>
<dbReference type="Pfam" id="PF08336">
    <property type="entry name" value="P4Ha_N"/>
    <property type="match status" value="1"/>
</dbReference>
<sequence length="91" mass="9995">MTRLGGMLVLVEAFLMTTFFISSTAELYTALADMEELLETESVLIDTLNGYIKAQEQRLATLRKMVRDIGIESGSVPNHTQGKVKGEGKEG</sequence>
<accession>A0A834PF97</accession>
<name>A0A834PF97_VESPE</name>